<evidence type="ECO:0000313" key="2">
    <source>
        <dbReference type="EMBL" id="QKS69712.1"/>
    </source>
</evidence>
<keyword evidence="1" id="KW-0472">Membrane</keyword>
<proteinExistence type="predicted"/>
<accession>A0A859FAC7</accession>
<feature type="transmembrane region" description="Helical" evidence="1">
    <location>
        <begin position="29"/>
        <end position="50"/>
    </location>
</feature>
<gene>
    <name evidence="2" type="ORF">FLK61_23220</name>
</gene>
<protein>
    <submittedName>
        <fullName evidence="2">Uncharacterized protein</fullName>
    </submittedName>
</protein>
<dbReference type="AlphaFoldDB" id="A0A859FAC7"/>
<evidence type="ECO:0000256" key="1">
    <source>
        <dbReference type="SAM" id="Phobius"/>
    </source>
</evidence>
<dbReference type="EMBL" id="CP041372">
    <property type="protein sequence ID" value="QKS69712.1"/>
    <property type="molecule type" value="Genomic_DNA"/>
</dbReference>
<feature type="transmembrane region" description="Helical" evidence="1">
    <location>
        <begin position="6"/>
        <end position="22"/>
    </location>
</feature>
<evidence type="ECO:0000313" key="3">
    <source>
        <dbReference type="Proteomes" id="UP000318138"/>
    </source>
</evidence>
<keyword evidence="1" id="KW-0812">Transmembrane</keyword>
<keyword evidence="3" id="KW-1185">Reference proteome</keyword>
<sequence>MIADTIFYIYPALLFTLAYSNHCKGRKAFTVKVIIDSVLAYVAFLGMFWVGERLFG</sequence>
<organism evidence="2 3">
    <name type="scientific">Paenalkalicoccus suaedae</name>
    <dbReference type="NCBI Taxonomy" id="2592382"/>
    <lineage>
        <taxon>Bacteria</taxon>
        <taxon>Bacillati</taxon>
        <taxon>Bacillota</taxon>
        <taxon>Bacilli</taxon>
        <taxon>Bacillales</taxon>
        <taxon>Bacillaceae</taxon>
        <taxon>Paenalkalicoccus</taxon>
    </lineage>
</organism>
<keyword evidence="1" id="KW-1133">Transmembrane helix</keyword>
<dbReference type="RefSeq" id="WP_176007754.1">
    <property type="nucleotide sequence ID" value="NZ_CP041372.2"/>
</dbReference>
<dbReference type="Proteomes" id="UP000318138">
    <property type="component" value="Chromosome"/>
</dbReference>
<dbReference type="KEGG" id="psua:FLK61_23220"/>
<name>A0A859FAC7_9BACI</name>
<reference evidence="3" key="1">
    <citation type="submission" date="2019-07" db="EMBL/GenBank/DDBJ databases">
        <title>Bacillus alkalisoli sp. nov. isolated from saline soil.</title>
        <authorList>
            <person name="Sun J.-Q."/>
            <person name="Xu L."/>
        </authorList>
    </citation>
    <scope>NUCLEOTIDE SEQUENCE [LARGE SCALE GENOMIC DNA]</scope>
    <source>
        <strain evidence="3">M4U3P1</strain>
    </source>
</reference>